<feature type="compositionally biased region" description="Basic and acidic residues" evidence="1">
    <location>
        <begin position="161"/>
        <end position="176"/>
    </location>
</feature>
<evidence type="ECO:0000256" key="2">
    <source>
        <dbReference type="SAM" id="SignalP"/>
    </source>
</evidence>
<organism evidence="3 4">
    <name type="scientific">Favolaschia claudopus</name>
    <dbReference type="NCBI Taxonomy" id="2862362"/>
    <lineage>
        <taxon>Eukaryota</taxon>
        <taxon>Fungi</taxon>
        <taxon>Dikarya</taxon>
        <taxon>Basidiomycota</taxon>
        <taxon>Agaricomycotina</taxon>
        <taxon>Agaricomycetes</taxon>
        <taxon>Agaricomycetidae</taxon>
        <taxon>Agaricales</taxon>
        <taxon>Marasmiineae</taxon>
        <taxon>Mycenaceae</taxon>
        <taxon>Favolaschia</taxon>
    </lineage>
</organism>
<feature type="compositionally biased region" description="Pro residues" evidence="1">
    <location>
        <begin position="30"/>
        <end position="40"/>
    </location>
</feature>
<dbReference type="EMBL" id="JAWWNJ010000016">
    <property type="protein sequence ID" value="KAK7040055.1"/>
    <property type="molecule type" value="Genomic_DNA"/>
</dbReference>
<proteinExistence type="predicted"/>
<dbReference type="Proteomes" id="UP001362999">
    <property type="component" value="Unassembled WGS sequence"/>
</dbReference>
<reference evidence="3 4" key="1">
    <citation type="journal article" date="2024" name="J Genomics">
        <title>Draft genome sequencing and assembly of Favolaschia claudopus CIRM-BRFM 2984 isolated from oak limbs.</title>
        <authorList>
            <person name="Navarro D."/>
            <person name="Drula E."/>
            <person name="Chaduli D."/>
            <person name="Cazenave R."/>
            <person name="Ahrendt S."/>
            <person name="Wang J."/>
            <person name="Lipzen A."/>
            <person name="Daum C."/>
            <person name="Barry K."/>
            <person name="Grigoriev I.V."/>
            <person name="Favel A."/>
            <person name="Rosso M.N."/>
            <person name="Martin F."/>
        </authorList>
    </citation>
    <scope>NUCLEOTIDE SEQUENCE [LARGE SCALE GENOMIC DNA]</scope>
    <source>
        <strain evidence="3 4">CIRM-BRFM 2984</strain>
    </source>
</reference>
<gene>
    <name evidence="3" type="ORF">R3P38DRAFT_3181889</name>
</gene>
<protein>
    <recommendedName>
        <fullName evidence="5">Hydrophobin</fullName>
    </recommendedName>
</protein>
<comment type="caution">
    <text evidence="3">The sequence shown here is derived from an EMBL/GenBank/DDBJ whole genome shotgun (WGS) entry which is preliminary data.</text>
</comment>
<feature type="region of interest" description="Disordered" evidence="1">
    <location>
        <begin position="156"/>
        <end position="176"/>
    </location>
</feature>
<dbReference type="AlphaFoldDB" id="A0AAW0CJU5"/>
<dbReference type="CDD" id="cd23507">
    <property type="entry name" value="hydrophobin_I"/>
    <property type="match status" value="1"/>
</dbReference>
<name>A0AAW0CJU5_9AGAR</name>
<feature type="region of interest" description="Disordered" evidence="1">
    <location>
        <begin position="20"/>
        <end position="51"/>
    </location>
</feature>
<feature type="signal peptide" evidence="2">
    <location>
        <begin position="1"/>
        <end position="18"/>
    </location>
</feature>
<accession>A0AAW0CJU5</accession>
<feature type="chain" id="PRO_5043497206" description="Hydrophobin" evidence="2">
    <location>
        <begin position="19"/>
        <end position="176"/>
    </location>
</feature>
<evidence type="ECO:0000313" key="4">
    <source>
        <dbReference type="Proteomes" id="UP001362999"/>
    </source>
</evidence>
<evidence type="ECO:0008006" key="5">
    <source>
        <dbReference type="Google" id="ProtNLM"/>
    </source>
</evidence>
<evidence type="ECO:0000256" key="1">
    <source>
        <dbReference type="SAM" id="MobiDB-lite"/>
    </source>
</evidence>
<sequence>MSLNSFIVLTLILAPSESLTSSSLGSCHTKPPPPRSPPASPSNAATESHPHKTRTLQTLLGLLGVVVDPSSQVGLTCSPVITGGGCSGVAVNCDQVLAGGLLATNFVSLLNLARSLEPNRLCYIVNFSPDVQSPDVNLFDFIEHLSPYSSFSSRATQSSHRRVEQSLRDLDTTLDT</sequence>
<keyword evidence="4" id="KW-1185">Reference proteome</keyword>
<evidence type="ECO:0000313" key="3">
    <source>
        <dbReference type="EMBL" id="KAK7040055.1"/>
    </source>
</evidence>
<keyword evidence="2" id="KW-0732">Signal</keyword>